<organism evidence="2 3">
    <name type="scientific">candidate division TA06 bacterium SM23_40</name>
    <dbReference type="NCBI Taxonomy" id="1703774"/>
    <lineage>
        <taxon>Bacteria</taxon>
        <taxon>Bacteria division TA06</taxon>
    </lineage>
</organism>
<comment type="caution">
    <text evidence="2">The sequence shown here is derived from an EMBL/GenBank/DDBJ whole genome shotgun (WGS) entry which is preliminary data.</text>
</comment>
<name>A0A0S8G8R1_UNCT6</name>
<feature type="compositionally biased region" description="Polar residues" evidence="1">
    <location>
        <begin position="65"/>
        <end position="74"/>
    </location>
</feature>
<gene>
    <name evidence="2" type="ORF">AMJ82_05350</name>
</gene>
<evidence type="ECO:0000256" key="1">
    <source>
        <dbReference type="SAM" id="MobiDB-lite"/>
    </source>
</evidence>
<proteinExistence type="predicted"/>
<dbReference type="EMBL" id="LJUI01000033">
    <property type="protein sequence ID" value="KPK69511.1"/>
    <property type="molecule type" value="Genomic_DNA"/>
</dbReference>
<dbReference type="AlphaFoldDB" id="A0A0S8G8R1"/>
<evidence type="ECO:0000313" key="3">
    <source>
        <dbReference type="Proteomes" id="UP000051717"/>
    </source>
</evidence>
<reference evidence="2 3" key="1">
    <citation type="journal article" date="2015" name="Microbiome">
        <title>Genomic resolution of linkages in carbon, nitrogen, and sulfur cycling among widespread estuary sediment bacteria.</title>
        <authorList>
            <person name="Baker B.J."/>
            <person name="Lazar C.S."/>
            <person name="Teske A.P."/>
            <person name="Dick G.J."/>
        </authorList>
    </citation>
    <scope>NUCLEOTIDE SEQUENCE [LARGE SCALE GENOMIC DNA]</scope>
    <source>
        <strain evidence="2">SM23_40</strain>
    </source>
</reference>
<evidence type="ECO:0000313" key="2">
    <source>
        <dbReference type="EMBL" id="KPK69511.1"/>
    </source>
</evidence>
<feature type="region of interest" description="Disordered" evidence="1">
    <location>
        <begin position="30"/>
        <end position="74"/>
    </location>
</feature>
<sequence length="74" mass="7605">MVRVGGAAGPTLDPMAAVRSHHSQIRYIFNEESSADPGRAGVRPEAAPGTGCSGVDTVPMPAARASQTSIRDKS</sequence>
<protein>
    <submittedName>
        <fullName evidence="2">Uncharacterized protein</fullName>
    </submittedName>
</protein>
<accession>A0A0S8G8R1</accession>
<dbReference type="Proteomes" id="UP000051717">
    <property type="component" value="Unassembled WGS sequence"/>
</dbReference>